<sequence length="42" mass="4855">MLTPLLVLIPKREIARPNILYISNGTDILRDPENQWTVVHIT</sequence>
<accession>A0A9N8W4X3</accession>
<comment type="caution">
    <text evidence="1">The sequence shown here is derived from an EMBL/GenBank/DDBJ whole genome shotgun (WGS) entry which is preliminary data.</text>
</comment>
<evidence type="ECO:0000313" key="2">
    <source>
        <dbReference type="Proteomes" id="UP000789396"/>
    </source>
</evidence>
<reference evidence="1" key="1">
    <citation type="submission" date="2021-06" db="EMBL/GenBank/DDBJ databases">
        <authorList>
            <person name="Kallberg Y."/>
            <person name="Tangrot J."/>
            <person name="Rosling A."/>
        </authorList>
    </citation>
    <scope>NUCLEOTIDE SEQUENCE</scope>
    <source>
        <strain evidence="1">IN212</strain>
    </source>
</reference>
<keyword evidence="2" id="KW-1185">Reference proteome</keyword>
<dbReference type="AlphaFoldDB" id="A0A9N8W4X3"/>
<name>A0A9N8W4X3_9GLOM</name>
<evidence type="ECO:0000313" key="1">
    <source>
        <dbReference type="EMBL" id="CAG8477155.1"/>
    </source>
</evidence>
<dbReference type="Proteomes" id="UP000789396">
    <property type="component" value="Unassembled WGS sequence"/>
</dbReference>
<gene>
    <name evidence="1" type="ORF">RFULGI_LOCUS1374</name>
</gene>
<proteinExistence type="predicted"/>
<dbReference type="EMBL" id="CAJVPZ010000830">
    <property type="protein sequence ID" value="CAG8477155.1"/>
    <property type="molecule type" value="Genomic_DNA"/>
</dbReference>
<protein>
    <submittedName>
        <fullName evidence="1">9079_t:CDS:1</fullName>
    </submittedName>
</protein>
<organism evidence="1 2">
    <name type="scientific">Racocetra fulgida</name>
    <dbReference type="NCBI Taxonomy" id="60492"/>
    <lineage>
        <taxon>Eukaryota</taxon>
        <taxon>Fungi</taxon>
        <taxon>Fungi incertae sedis</taxon>
        <taxon>Mucoromycota</taxon>
        <taxon>Glomeromycotina</taxon>
        <taxon>Glomeromycetes</taxon>
        <taxon>Diversisporales</taxon>
        <taxon>Gigasporaceae</taxon>
        <taxon>Racocetra</taxon>
    </lineage>
</organism>